<dbReference type="AlphaFoldDB" id="A0A0E9WED2"/>
<reference evidence="2" key="2">
    <citation type="journal article" date="2015" name="Fish Shellfish Immunol.">
        <title>Early steps in the European eel (Anguilla anguilla)-Vibrio vulnificus interaction in the gills: Role of the RtxA13 toxin.</title>
        <authorList>
            <person name="Callol A."/>
            <person name="Pajuelo D."/>
            <person name="Ebbesson L."/>
            <person name="Teles M."/>
            <person name="MacKenzie S."/>
            <person name="Amaro C."/>
        </authorList>
    </citation>
    <scope>NUCLEOTIDE SEQUENCE</scope>
</reference>
<reference evidence="2" key="1">
    <citation type="submission" date="2014-11" db="EMBL/GenBank/DDBJ databases">
        <authorList>
            <person name="Amaro Gonzalez C."/>
        </authorList>
    </citation>
    <scope>NUCLEOTIDE SEQUENCE</scope>
</reference>
<evidence type="ECO:0000313" key="2">
    <source>
        <dbReference type="EMBL" id="JAH87838.1"/>
    </source>
</evidence>
<accession>A0A0E9WED2</accession>
<feature type="region of interest" description="Disordered" evidence="1">
    <location>
        <begin position="1"/>
        <end position="29"/>
    </location>
</feature>
<evidence type="ECO:0000256" key="1">
    <source>
        <dbReference type="SAM" id="MobiDB-lite"/>
    </source>
</evidence>
<dbReference type="EMBL" id="GBXM01020739">
    <property type="protein sequence ID" value="JAH87838.1"/>
    <property type="molecule type" value="Transcribed_RNA"/>
</dbReference>
<organism evidence="2">
    <name type="scientific">Anguilla anguilla</name>
    <name type="common">European freshwater eel</name>
    <name type="synonym">Muraena anguilla</name>
    <dbReference type="NCBI Taxonomy" id="7936"/>
    <lineage>
        <taxon>Eukaryota</taxon>
        <taxon>Metazoa</taxon>
        <taxon>Chordata</taxon>
        <taxon>Craniata</taxon>
        <taxon>Vertebrata</taxon>
        <taxon>Euteleostomi</taxon>
        <taxon>Actinopterygii</taxon>
        <taxon>Neopterygii</taxon>
        <taxon>Teleostei</taxon>
        <taxon>Anguilliformes</taxon>
        <taxon>Anguillidae</taxon>
        <taxon>Anguilla</taxon>
    </lineage>
</organism>
<name>A0A0E9WED2_ANGAN</name>
<protein>
    <submittedName>
        <fullName evidence="2">Uncharacterized protein</fullName>
    </submittedName>
</protein>
<sequence>MAEGHSLSPKGSNILGSDHSTDPGVTSCPSRTQLYRLYSAKTRETSQLLDITLSHPFTASH</sequence>
<proteinExistence type="predicted"/>